<gene>
    <name evidence="1" type="ORF">PR048_024365</name>
</gene>
<name>A0ABQ9GNH2_9NEOP</name>
<evidence type="ECO:0000313" key="1">
    <source>
        <dbReference type="EMBL" id="KAJ8873547.1"/>
    </source>
</evidence>
<dbReference type="Proteomes" id="UP001159363">
    <property type="component" value="Chromosome 9"/>
</dbReference>
<sequence length="100" mass="11349">MPYKLTGEKAHWMMSLPCMIRIHPYCETLSQGMRPGDPEPKQQSMEWRFINVSATQKEQPAKVQGQDNVVTAFFDNDAIIHSEFVPADQTVNVAFMESGC</sequence>
<comment type="caution">
    <text evidence="1">The sequence shown here is derived from an EMBL/GenBank/DDBJ whole genome shotgun (WGS) entry which is preliminary data.</text>
</comment>
<reference evidence="1 2" key="1">
    <citation type="submission" date="2023-02" db="EMBL/GenBank/DDBJ databases">
        <title>LHISI_Scaffold_Assembly.</title>
        <authorList>
            <person name="Stuart O.P."/>
            <person name="Cleave R."/>
            <person name="Magrath M.J.L."/>
            <person name="Mikheyev A.S."/>
        </authorList>
    </citation>
    <scope>NUCLEOTIDE SEQUENCE [LARGE SCALE GENOMIC DNA]</scope>
    <source>
        <strain evidence="1">Daus_M_001</strain>
        <tissue evidence="1">Leg muscle</tissue>
    </source>
</reference>
<accession>A0ABQ9GNH2</accession>
<protein>
    <submittedName>
        <fullName evidence="1">Uncharacterized protein</fullName>
    </submittedName>
</protein>
<organism evidence="1 2">
    <name type="scientific">Dryococelus australis</name>
    <dbReference type="NCBI Taxonomy" id="614101"/>
    <lineage>
        <taxon>Eukaryota</taxon>
        <taxon>Metazoa</taxon>
        <taxon>Ecdysozoa</taxon>
        <taxon>Arthropoda</taxon>
        <taxon>Hexapoda</taxon>
        <taxon>Insecta</taxon>
        <taxon>Pterygota</taxon>
        <taxon>Neoptera</taxon>
        <taxon>Polyneoptera</taxon>
        <taxon>Phasmatodea</taxon>
        <taxon>Verophasmatodea</taxon>
        <taxon>Anareolatae</taxon>
        <taxon>Phasmatidae</taxon>
        <taxon>Eurycanthinae</taxon>
        <taxon>Dryococelus</taxon>
    </lineage>
</organism>
<proteinExistence type="predicted"/>
<evidence type="ECO:0000313" key="2">
    <source>
        <dbReference type="Proteomes" id="UP001159363"/>
    </source>
</evidence>
<dbReference type="EMBL" id="JARBHB010000010">
    <property type="protein sequence ID" value="KAJ8873547.1"/>
    <property type="molecule type" value="Genomic_DNA"/>
</dbReference>
<keyword evidence="2" id="KW-1185">Reference proteome</keyword>